<organism evidence="2 3">
    <name type="scientific">Candidatus Kutchimonas denitrificans</name>
    <dbReference type="NCBI Taxonomy" id="3056748"/>
    <lineage>
        <taxon>Bacteria</taxon>
        <taxon>Pseudomonadati</taxon>
        <taxon>Gemmatimonadota</taxon>
        <taxon>Gemmatimonadia</taxon>
        <taxon>Candidatus Palauibacterales</taxon>
        <taxon>Candidatus Palauibacteraceae</taxon>
        <taxon>Candidatus Kutchimonas</taxon>
    </lineage>
</organism>
<sequence length="116" mass="12648">MDRLGNESGFTLTELLISVIIIAIGVVGFATAVGVQSTELWIGQRDTRLSMTITDKVEEIKALPYYDVLSGSEVVEEHTLTWTVQAGNPKRVVLEATYEGSGGDQLADTVVFYVPR</sequence>
<evidence type="ECO:0000313" key="3">
    <source>
        <dbReference type="Proteomes" id="UP000702544"/>
    </source>
</evidence>
<keyword evidence="1" id="KW-0472">Membrane</keyword>
<dbReference type="NCBIfam" id="TIGR02532">
    <property type="entry name" value="IV_pilin_GFxxxE"/>
    <property type="match status" value="1"/>
</dbReference>
<dbReference type="Proteomes" id="UP000702544">
    <property type="component" value="Unassembled WGS sequence"/>
</dbReference>
<evidence type="ECO:0000256" key="1">
    <source>
        <dbReference type="SAM" id="Phobius"/>
    </source>
</evidence>
<dbReference type="Pfam" id="PF07963">
    <property type="entry name" value="N_methyl"/>
    <property type="match status" value="1"/>
</dbReference>
<feature type="transmembrane region" description="Helical" evidence="1">
    <location>
        <begin position="15"/>
        <end position="35"/>
    </location>
</feature>
<keyword evidence="1" id="KW-0812">Transmembrane</keyword>
<reference evidence="2 3" key="1">
    <citation type="submission" date="2020-01" db="EMBL/GenBank/DDBJ databases">
        <title>Genomes assembled from Gulf of Kutch pelagic sediment metagenomes.</title>
        <authorList>
            <person name="Chandrashekar M."/>
            <person name="Mahajan M.S."/>
            <person name="Dave K.J."/>
            <person name="Vatsa P."/>
            <person name="Nathani N.M."/>
        </authorList>
    </citation>
    <scope>NUCLEOTIDE SEQUENCE [LARGE SCALE GENOMIC DNA]</scope>
    <source>
        <strain evidence="2">KS3-K002</strain>
    </source>
</reference>
<dbReference type="InterPro" id="IPR012902">
    <property type="entry name" value="N_methyl_site"/>
</dbReference>
<dbReference type="EMBL" id="JAACAK010000028">
    <property type="protein sequence ID" value="NIR74184.1"/>
    <property type="molecule type" value="Genomic_DNA"/>
</dbReference>
<keyword evidence="1" id="KW-1133">Transmembrane helix</keyword>
<accession>A0AAE4Z5K0</accession>
<protein>
    <submittedName>
        <fullName evidence="2">Prepilin-type N-terminal cleavage/methylation domain-containing protein</fullName>
    </submittedName>
</protein>
<dbReference type="AlphaFoldDB" id="A0AAE4Z5K0"/>
<name>A0AAE4Z5K0_9BACT</name>
<gene>
    <name evidence="2" type="ORF">GWO12_03595</name>
</gene>
<proteinExistence type="predicted"/>
<evidence type="ECO:0000313" key="2">
    <source>
        <dbReference type="EMBL" id="NIR74184.1"/>
    </source>
</evidence>
<comment type="caution">
    <text evidence="2">The sequence shown here is derived from an EMBL/GenBank/DDBJ whole genome shotgun (WGS) entry which is preliminary data.</text>
</comment>